<evidence type="ECO:0000313" key="3">
    <source>
        <dbReference type="Proteomes" id="UP000187203"/>
    </source>
</evidence>
<dbReference type="AlphaFoldDB" id="A0A1R3KRJ8"/>
<evidence type="ECO:0000256" key="1">
    <source>
        <dbReference type="SAM" id="MobiDB-lite"/>
    </source>
</evidence>
<comment type="caution">
    <text evidence="2">The sequence shown here is derived from an EMBL/GenBank/DDBJ whole genome shotgun (WGS) entry which is preliminary data.</text>
</comment>
<dbReference type="EMBL" id="AWUE01012270">
    <property type="protein sequence ID" value="OMP09701.1"/>
    <property type="molecule type" value="Genomic_DNA"/>
</dbReference>
<sequence>METKCIDVAGTREEKQREEADRSSVLTISVDESMRAEEVEVY</sequence>
<keyword evidence="3" id="KW-1185">Reference proteome</keyword>
<dbReference type="Proteomes" id="UP000187203">
    <property type="component" value="Unassembled WGS sequence"/>
</dbReference>
<organism evidence="2 3">
    <name type="scientific">Corchorus olitorius</name>
    <dbReference type="NCBI Taxonomy" id="93759"/>
    <lineage>
        <taxon>Eukaryota</taxon>
        <taxon>Viridiplantae</taxon>
        <taxon>Streptophyta</taxon>
        <taxon>Embryophyta</taxon>
        <taxon>Tracheophyta</taxon>
        <taxon>Spermatophyta</taxon>
        <taxon>Magnoliopsida</taxon>
        <taxon>eudicotyledons</taxon>
        <taxon>Gunneridae</taxon>
        <taxon>Pentapetalae</taxon>
        <taxon>rosids</taxon>
        <taxon>malvids</taxon>
        <taxon>Malvales</taxon>
        <taxon>Malvaceae</taxon>
        <taxon>Grewioideae</taxon>
        <taxon>Apeibeae</taxon>
        <taxon>Corchorus</taxon>
    </lineage>
</organism>
<name>A0A1R3KRJ8_9ROSI</name>
<feature type="compositionally biased region" description="Basic and acidic residues" evidence="1">
    <location>
        <begin position="1"/>
        <end position="22"/>
    </location>
</feature>
<reference evidence="3" key="1">
    <citation type="submission" date="2013-09" db="EMBL/GenBank/DDBJ databases">
        <title>Corchorus olitorius genome sequencing.</title>
        <authorList>
            <person name="Alam M."/>
            <person name="Haque M.S."/>
            <person name="Islam M.S."/>
            <person name="Emdad E.M."/>
            <person name="Islam M.M."/>
            <person name="Ahmed B."/>
            <person name="Halim A."/>
            <person name="Hossen Q.M.M."/>
            <person name="Hossain M.Z."/>
            <person name="Ahmed R."/>
            <person name="Khan M.M."/>
            <person name="Islam R."/>
            <person name="Rashid M.M."/>
            <person name="Khan S.A."/>
            <person name="Rahman M.S."/>
            <person name="Alam M."/>
            <person name="Yahiya A.S."/>
            <person name="Khan M.S."/>
            <person name="Azam M.S."/>
            <person name="Haque T."/>
            <person name="Lashkar M.Z.H."/>
            <person name="Akhand A.I."/>
            <person name="Morshed G."/>
            <person name="Roy S."/>
            <person name="Uddin K.S."/>
            <person name="Rabeya T."/>
            <person name="Hossain A.S."/>
            <person name="Chowdhury A."/>
            <person name="Snigdha A.R."/>
            <person name="Mortoza M.S."/>
            <person name="Matin S.A."/>
            <person name="Hoque S.M.E."/>
            <person name="Islam M.K."/>
            <person name="Roy D.K."/>
            <person name="Haider R."/>
            <person name="Moosa M.M."/>
            <person name="Elias S.M."/>
            <person name="Hasan A.M."/>
            <person name="Jahan S."/>
            <person name="Shafiuddin M."/>
            <person name="Mahmood N."/>
            <person name="Shommy N.S."/>
        </authorList>
    </citation>
    <scope>NUCLEOTIDE SEQUENCE [LARGE SCALE GENOMIC DNA]</scope>
    <source>
        <strain evidence="3">cv. O-4</strain>
    </source>
</reference>
<gene>
    <name evidence="2" type="ORF">COLO4_05209</name>
</gene>
<proteinExistence type="predicted"/>
<accession>A0A1R3KRJ8</accession>
<evidence type="ECO:0000313" key="2">
    <source>
        <dbReference type="EMBL" id="OMP09701.1"/>
    </source>
</evidence>
<feature type="region of interest" description="Disordered" evidence="1">
    <location>
        <begin position="1"/>
        <end position="24"/>
    </location>
</feature>
<protein>
    <submittedName>
        <fullName evidence="2">Uncharacterized protein</fullName>
    </submittedName>
</protein>